<evidence type="ECO:0000313" key="2">
    <source>
        <dbReference type="Proteomes" id="UP000268313"/>
    </source>
</evidence>
<dbReference type="InterPro" id="IPR013785">
    <property type="entry name" value="Aldolase_TIM"/>
</dbReference>
<name>A0A3A8JRT4_9BACT</name>
<keyword evidence="2" id="KW-1185">Reference proteome</keyword>
<protein>
    <recommendedName>
        <fullName evidence="3">Radical SAM protein</fullName>
    </recommendedName>
</protein>
<sequence length="352" mass="39278">MARDDFGPTLLYVDITNACPIGCAFCMYLPVQGKQHLLLDSRRTATLKRLLETVSRLSISGEGEPLTQMARVLEVAALAGPSQVVEVITSAGIPWKMLERFLGDLEALALARGFTPRLRVSLDRWHAEKVPHHNHLPLIQRALVHQGQPGTTQVAFRSVTTERAWVTSTLGAQLAATGLHHAWSPVHELTAQLLVGSLHIPVTFKNLVHPEQTGTADPLPLEEYLHAIERVTGRPFTFGNLESPRRFAGPDVTVKHNGQVLLYGLEQERTWSLDEPGLDRGRILDALLADPMLRALYSIPLLEIVGHWRRVPALSRCLDSVNNPYWVLKVMREKHGEAFHRVMQDFLVMEAA</sequence>
<dbReference type="EMBL" id="RAWE01000168">
    <property type="protein sequence ID" value="RKG97666.1"/>
    <property type="molecule type" value="Genomic_DNA"/>
</dbReference>
<comment type="caution">
    <text evidence="1">The sequence shown here is derived from an EMBL/GenBank/DDBJ whole genome shotgun (WGS) entry which is preliminary data.</text>
</comment>
<organism evidence="1 2">
    <name type="scientific">Corallococcus carmarthensis</name>
    <dbReference type="NCBI Taxonomy" id="2316728"/>
    <lineage>
        <taxon>Bacteria</taxon>
        <taxon>Pseudomonadati</taxon>
        <taxon>Myxococcota</taxon>
        <taxon>Myxococcia</taxon>
        <taxon>Myxococcales</taxon>
        <taxon>Cystobacterineae</taxon>
        <taxon>Myxococcaceae</taxon>
        <taxon>Corallococcus</taxon>
    </lineage>
</organism>
<dbReference type="Gene3D" id="3.20.20.70">
    <property type="entry name" value="Aldolase class I"/>
    <property type="match status" value="1"/>
</dbReference>
<evidence type="ECO:0000313" key="1">
    <source>
        <dbReference type="EMBL" id="RKG97666.1"/>
    </source>
</evidence>
<dbReference type="SUPFAM" id="SSF102114">
    <property type="entry name" value="Radical SAM enzymes"/>
    <property type="match status" value="1"/>
</dbReference>
<evidence type="ECO:0008006" key="3">
    <source>
        <dbReference type="Google" id="ProtNLM"/>
    </source>
</evidence>
<dbReference type="AlphaFoldDB" id="A0A3A8JRT4"/>
<proteinExistence type="predicted"/>
<reference evidence="2" key="1">
    <citation type="submission" date="2018-09" db="EMBL/GenBank/DDBJ databases">
        <authorList>
            <person name="Livingstone P.G."/>
            <person name="Whitworth D.E."/>
        </authorList>
    </citation>
    <scope>NUCLEOTIDE SEQUENCE [LARGE SCALE GENOMIC DNA]</scope>
    <source>
        <strain evidence="2">CA043D</strain>
    </source>
</reference>
<dbReference type="InterPro" id="IPR058240">
    <property type="entry name" value="rSAM_sf"/>
</dbReference>
<dbReference type="Proteomes" id="UP000268313">
    <property type="component" value="Unassembled WGS sequence"/>
</dbReference>
<accession>A0A3A8JRT4</accession>
<gene>
    <name evidence="1" type="ORF">D7X32_32035</name>
</gene>